<evidence type="ECO:0000313" key="3">
    <source>
        <dbReference type="Proteomes" id="UP001179647"/>
    </source>
</evidence>
<evidence type="ECO:0000313" key="2">
    <source>
        <dbReference type="EMBL" id="WEG74212.1"/>
    </source>
</evidence>
<reference evidence="2" key="1">
    <citation type="submission" date="2022-10" db="EMBL/GenBank/DDBJ databases">
        <title>Vagococcus sp. isolated from poultry meat.</title>
        <authorList>
            <person name="Johansson P."/>
            <person name="Bjorkroth J."/>
        </authorList>
    </citation>
    <scope>NUCLEOTIDE SEQUENCE</scope>
    <source>
        <strain evidence="2">STAA11</strain>
    </source>
</reference>
<dbReference type="EMBL" id="CP110232">
    <property type="protein sequence ID" value="WEG74212.1"/>
    <property type="molecule type" value="Genomic_DNA"/>
</dbReference>
<keyword evidence="3" id="KW-1185">Reference proteome</keyword>
<evidence type="ECO:0000259" key="1">
    <source>
        <dbReference type="Pfam" id="PF05043"/>
    </source>
</evidence>
<gene>
    <name evidence="2" type="ORF">OL234_04765</name>
</gene>
<dbReference type="InterPro" id="IPR007737">
    <property type="entry name" value="Mga_HTH"/>
</dbReference>
<dbReference type="Proteomes" id="UP001179647">
    <property type="component" value="Chromosome"/>
</dbReference>
<dbReference type="AlphaFoldDB" id="A0AAF0CWW6"/>
<accession>A0AAF0CWW6</accession>
<dbReference type="KEGG" id="vie:OL234_04765"/>
<dbReference type="Pfam" id="PF05043">
    <property type="entry name" value="Mga"/>
    <property type="match status" value="1"/>
</dbReference>
<feature type="domain" description="Mga helix-turn-helix" evidence="1">
    <location>
        <begin position="92"/>
        <end position="161"/>
    </location>
</feature>
<name>A0AAF0CWW6_9ENTE</name>
<sequence>MLDTPTQLDYFNELDFKKITVYHHIITQEKITIHDLCQLTGYNRSTTTRLINKINEDLTELALDYFCIIKDKSIYFSPDFKDNDQHNPEKRLLLFYLNNSIAYQLTSTLAREKKVHIFKLCSDLSISHSYCLKELQKVKIILKQLGLTLTKTDNYYTIIGDVTCKIMINYFFKTITYDHTEELFQQSILRQKPLKLRKNFTSVSNDLKGFRLIKLEEAFLENKAEFDTFRLSEPSIKDIATSLFSFQPSFINVRNERFTDDQLIFMELALRSNVYEVISKENRIMSGYYLMKKHNHHPYVIKARFIIDSFLEFHHSQIDDDFYAESLYFFILKIFFSFEVTLDIKTNFFRTILSYKQDTFKNSAIMTMTRQFTENLFKENSWEFNSPKEQFMIEKLLSTIAIHILSKQVNIYIDTIKTPDVEMVLKNELNEVLSERSFNITNDYELANLVIIDYPISDISDKKTIFFNNHLSIASRKKLVMEIMTYYYDLLSMVDY</sequence>
<organism evidence="2 3">
    <name type="scientific">Vagococcus intermedius</name>
    <dbReference type="NCBI Taxonomy" id="2991418"/>
    <lineage>
        <taxon>Bacteria</taxon>
        <taxon>Bacillati</taxon>
        <taxon>Bacillota</taxon>
        <taxon>Bacilli</taxon>
        <taxon>Lactobacillales</taxon>
        <taxon>Enterococcaceae</taxon>
        <taxon>Vagococcus</taxon>
    </lineage>
</organism>
<dbReference type="RefSeq" id="WP_275470011.1">
    <property type="nucleotide sequence ID" value="NZ_CP110232.1"/>
</dbReference>
<proteinExistence type="predicted"/>
<protein>
    <submittedName>
        <fullName evidence="2">Helix-turn-helix domain-containing protein</fullName>
    </submittedName>
</protein>